<dbReference type="PANTHER" id="PTHR45624:SF10">
    <property type="entry name" value="SLC (SOLUTE CARRIER) HOMOLOG"/>
    <property type="match status" value="1"/>
</dbReference>
<comment type="subcellular location">
    <subcellularLocation>
        <location evidence="1">Mitochondrion membrane</location>
        <topology evidence="1">Multi-pass membrane protein</topology>
    </subcellularLocation>
</comment>
<dbReference type="Gene3D" id="1.50.40.10">
    <property type="entry name" value="Mitochondrial carrier domain"/>
    <property type="match status" value="1"/>
</dbReference>
<keyword evidence="5" id="KW-0677">Repeat</keyword>
<feature type="transmembrane region" description="Helical" evidence="12">
    <location>
        <begin position="67"/>
        <end position="89"/>
    </location>
</feature>
<evidence type="ECO:0000256" key="8">
    <source>
        <dbReference type="ARBA" id="ARBA00023128"/>
    </source>
</evidence>
<keyword evidence="6" id="KW-0999">Mitochondrion inner membrane</keyword>
<proteinExistence type="inferred from homology"/>
<dbReference type="GO" id="GO:0031966">
    <property type="term" value="C:mitochondrial membrane"/>
    <property type="evidence" value="ECO:0007669"/>
    <property type="project" value="UniProtKB-SubCell"/>
</dbReference>
<dbReference type="InterPro" id="IPR023395">
    <property type="entry name" value="MCP_dom_sf"/>
</dbReference>
<dbReference type="PANTHER" id="PTHR45624">
    <property type="entry name" value="MITOCHONDRIAL BASIC AMINO ACIDS TRANSPORTER-RELATED"/>
    <property type="match status" value="1"/>
</dbReference>
<gene>
    <name evidence="13" type="ORF">CSIM01_02948</name>
</gene>
<evidence type="ECO:0000256" key="12">
    <source>
        <dbReference type="SAM" id="Phobius"/>
    </source>
</evidence>
<dbReference type="AlphaFoldDB" id="A0A135RT77"/>
<feature type="repeat" description="Solcar" evidence="10">
    <location>
        <begin position="125"/>
        <end position="225"/>
    </location>
</feature>
<evidence type="ECO:0000256" key="11">
    <source>
        <dbReference type="RuleBase" id="RU000488"/>
    </source>
</evidence>
<evidence type="ECO:0000256" key="4">
    <source>
        <dbReference type="ARBA" id="ARBA00022692"/>
    </source>
</evidence>
<comment type="caution">
    <text evidence="13">The sequence shown here is derived from an EMBL/GenBank/DDBJ whole genome shotgun (WGS) entry which is preliminary data.</text>
</comment>
<evidence type="ECO:0000256" key="5">
    <source>
        <dbReference type="ARBA" id="ARBA00022737"/>
    </source>
</evidence>
<keyword evidence="8" id="KW-0496">Mitochondrion</keyword>
<dbReference type="Pfam" id="PF00153">
    <property type="entry name" value="Mito_carr"/>
    <property type="match status" value="2"/>
</dbReference>
<feature type="repeat" description="Solcar" evidence="10">
    <location>
        <begin position="234"/>
        <end position="317"/>
    </location>
</feature>
<evidence type="ECO:0000256" key="3">
    <source>
        <dbReference type="ARBA" id="ARBA00022448"/>
    </source>
</evidence>
<dbReference type="EMBL" id="JFBX01000863">
    <property type="protein sequence ID" value="KXH26647.1"/>
    <property type="molecule type" value="Genomic_DNA"/>
</dbReference>
<keyword evidence="9 10" id="KW-0472">Membrane</keyword>
<keyword evidence="3 11" id="KW-0813">Transport</keyword>
<comment type="similarity">
    <text evidence="2 11">Belongs to the mitochondrial carrier (TC 2.A.29) family.</text>
</comment>
<sequence>MADPSHPSSSSSSSPGTPLRPPSARIFWIVNNWPSILGGTVLTHYAHYQYLSRVRSPNPNPVKNARFWALASGGWMLTYLGICTGIAVAQAKVNHYLDPDNRLHYNQYFTTASQQNDHISASKPPTMSADFWAGYISGAVGIIIGNPLDLLKVRLQARPSTAPSTPLPSASSPLPLPSPTAAAAASYLRHFESPASLVTGSAAPILGYGALNALLFVSYNRTEAALNRALDVQSSLWTTWLAGAVGGLATWVVSTPTELIKCRAQLSSPPASSWAITKDVWRAEGIRGLYFGGVVTALRDSVGYGFYFWSYEITTRWMGVGGDGVKETNLKEEAAKVLLCGGLAGIVTVRAFVVNAVQWAVYEWAMYEMGEGRRRPAAAIEPVGQVM</sequence>
<feature type="transmembrane region" description="Helical" evidence="12">
    <location>
        <begin position="197"/>
        <end position="217"/>
    </location>
</feature>
<evidence type="ECO:0000256" key="2">
    <source>
        <dbReference type="ARBA" id="ARBA00006375"/>
    </source>
</evidence>
<evidence type="ECO:0000256" key="10">
    <source>
        <dbReference type="PROSITE-ProRule" id="PRU00282"/>
    </source>
</evidence>
<evidence type="ECO:0008006" key="15">
    <source>
        <dbReference type="Google" id="ProtNLM"/>
    </source>
</evidence>
<organism evidence="13 14">
    <name type="scientific">Colletotrichum simmondsii</name>
    <dbReference type="NCBI Taxonomy" id="703756"/>
    <lineage>
        <taxon>Eukaryota</taxon>
        <taxon>Fungi</taxon>
        <taxon>Dikarya</taxon>
        <taxon>Ascomycota</taxon>
        <taxon>Pezizomycotina</taxon>
        <taxon>Sordariomycetes</taxon>
        <taxon>Hypocreomycetidae</taxon>
        <taxon>Glomerellales</taxon>
        <taxon>Glomerellaceae</taxon>
        <taxon>Colletotrichum</taxon>
        <taxon>Colletotrichum acutatum species complex</taxon>
    </lineage>
</organism>
<dbReference type="InterPro" id="IPR018108">
    <property type="entry name" value="MCP_transmembrane"/>
</dbReference>
<dbReference type="SUPFAM" id="SSF103506">
    <property type="entry name" value="Mitochondrial carrier"/>
    <property type="match status" value="1"/>
</dbReference>
<evidence type="ECO:0000256" key="9">
    <source>
        <dbReference type="ARBA" id="ARBA00023136"/>
    </source>
</evidence>
<dbReference type="GO" id="GO:0022857">
    <property type="term" value="F:transmembrane transporter activity"/>
    <property type="evidence" value="ECO:0007669"/>
    <property type="project" value="TreeGrafter"/>
</dbReference>
<feature type="transmembrane region" description="Helical" evidence="12">
    <location>
        <begin position="132"/>
        <end position="151"/>
    </location>
</feature>
<dbReference type="Proteomes" id="UP000070328">
    <property type="component" value="Unassembled WGS sequence"/>
</dbReference>
<evidence type="ECO:0000313" key="14">
    <source>
        <dbReference type="Proteomes" id="UP000070328"/>
    </source>
</evidence>
<evidence type="ECO:0000256" key="7">
    <source>
        <dbReference type="ARBA" id="ARBA00022989"/>
    </source>
</evidence>
<dbReference type="InterPro" id="IPR050567">
    <property type="entry name" value="Mitochondrial_Carrier"/>
</dbReference>
<keyword evidence="7 12" id="KW-1133">Transmembrane helix</keyword>
<name>A0A135RT77_9PEZI</name>
<keyword evidence="4 10" id="KW-0812">Transmembrane</keyword>
<reference evidence="13 14" key="1">
    <citation type="submission" date="2014-02" db="EMBL/GenBank/DDBJ databases">
        <title>The genome sequence of Colletotrichum simmondsii CBS122122.</title>
        <authorList>
            <person name="Baroncelli R."/>
            <person name="Thon M.R."/>
        </authorList>
    </citation>
    <scope>NUCLEOTIDE SEQUENCE [LARGE SCALE GENOMIC DNA]</scope>
    <source>
        <strain evidence="13 14">CBS122122</strain>
    </source>
</reference>
<keyword evidence="14" id="KW-1185">Reference proteome</keyword>
<feature type="transmembrane region" description="Helical" evidence="12">
    <location>
        <begin position="26"/>
        <end position="46"/>
    </location>
</feature>
<dbReference type="PROSITE" id="PS50920">
    <property type="entry name" value="SOLCAR"/>
    <property type="match status" value="2"/>
</dbReference>
<evidence type="ECO:0000256" key="6">
    <source>
        <dbReference type="ARBA" id="ARBA00022792"/>
    </source>
</evidence>
<feature type="transmembrane region" description="Helical" evidence="12">
    <location>
        <begin position="237"/>
        <end position="254"/>
    </location>
</feature>
<evidence type="ECO:0000256" key="1">
    <source>
        <dbReference type="ARBA" id="ARBA00004225"/>
    </source>
</evidence>
<evidence type="ECO:0000313" key="13">
    <source>
        <dbReference type="EMBL" id="KXH26647.1"/>
    </source>
</evidence>
<dbReference type="OrthoDB" id="193856at2759"/>
<protein>
    <recommendedName>
        <fullName evidence="15">Mitochondrial carrier protein</fullName>
    </recommendedName>
</protein>
<accession>A0A135RT77</accession>